<organism evidence="13 15">
    <name type="scientific">Capnocytophaga haemolytica</name>
    <dbReference type="NCBI Taxonomy" id="45243"/>
    <lineage>
        <taxon>Bacteria</taxon>
        <taxon>Pseudomonadati</taxon>
        <taxon>Bacteroidota</taxon>
        <taxon>Flavobacteriia</taxon>
        <taxon>Flavobacteriales</taxon>
        <taxon>Flavobacteriaceae</taxon>
        <taxon>Capnocytophaga</taxon>
    </lineage>
</organism>
<dbReference type="PANTHER" id="PTHR11680:SF35">
    <property type="entry name" value="SERINE HYDROXYMETHYLTRANSFERASE 1"/>
    <property type="match status" value="1"/>
</dbReference>
<comment type="pathway">
    <text evidence="9">One-carbon metabolism; tetrahydrofolate interconversion.</text>
</comment>
<feature type="modified residue" description="N6-(pyridoxal phosphate)lysine" evidence="9 10">
    <location>
        <position position="222"/>
    </location>
</feature>
<dbReference type="PANTHER" id="PTHR11680">
    <property type="entry name" value="SERINE HYDROXYMETHYLTRANSFERASE"/>
    <property type="match status" value="1"/>
</dbReference>
<dbReference type="InterPro" id="IPR015422">
    <property type="entry name" value="PyrdxlP-dep_Trfase_small"/>
</dbReference>
<dbReference type="InterPro" id="IPR049943">
    <property type="entry name" value="Ser_HO-MeTrfase-like"/>
</dbReference>
<sequence length="425" mass="46443">MQRDIDIFELIEDERERQERGIELIASENFVSKQVMEAAGSVLTNKYAEGYPSHRYYGGCEVIDEIEQIAINRARALFGAEYANVQPHSGSQANAAVYAACLKTGDKILGFDLSHGGHLTHGSPVNFSGRLYQPVFYGVDKESGRLDYNRILEVALKEQPKMIVAGASAYSRDIDFKAFRDIANKVGALLFADISHPAGLIAKGLLNDPMPYCHIVTTTTHKTLRGPRGGLILLGKDFENPFGIKTPKGDARMMSSLLDSAVFPGNQGGPLEHIIAAKAVAFGEALSDDFLHYAIEVQKNAHKLAVLLVGKGYDIISKGTDNHLMLIDLRNKNISGKEAEQALGKADITVNKNMVPFDTRSPFITSGIRVGVAAITTRGLKEADMQQIADFIDDAIQHASNDDYLEGIASEVNKFMEGRPLFAQE</sequence>
<evidence type="ECO:0000256" key="3">
    <source>
        <dbReference type="ARBA" id="ARBA00006376"/>
    </source>
</evidence>
<evidence type="ECO:0000256" key="6">
    <source>
        <dbReference type="ARBA" id="ARBA00022563"/>
    </source>
</evidence>
<keyword evidence="6 9" id="KW-0554">One-carbon metabolism</keyword>
<keyword evidence="5 9" id="KW-0963">Cytoplasm</keyword>
<dbReference type="Pfam" id="PF00464">
    <property type="entry name" value="SHMT"/>
    <property type="match status" value="1"/>
</dbReference>
<dbReference type="Gene3D" id="3.40.640.10">
    <property type="entry name" value="Type I PLP-dependent aspartate aminotransferase-like (Major domain)"/>
    <property type="match status" value="1"/>
</dbReference>
<dbReference type="PROSITE" id="PS00096">
    <property type="entry name" value="SHMT"/>
    <property type="match status" value="1"/>
</dbReference>
<feature type="binding site" evidence="9">
    <location>
        <begin position="117"/>
        <end position="119"/>
    </location>
    <ligand>
        <name>(6S)-5,6,7,8-tetrahydrofolate</name>
        <dbReference type="ChEBI" id="CHEBI:57453"/>
    </ligand>
</feature>
<dbReference type="RefSeq" id="WP_066430097.1">
    <property type="nucleotide sequence ID" value="NZ_CP014227.1"/>
</dbReference>
<comment type="catalytic activity">
    <reaction evidence="9">
        <text>(6R)-5,10-methylene-5,6,7,8-tetrahydrofolate + glycine + H2O = (6S)-5,6,7,8-tetrahydrofolate + L-serine</text>
        <dbReference type="Rhea" id="RHEA:15481"/>
        <dbReference type="ChEBI" id="CHEBI:15377"/>
        <dbReference type="ChEBI" id="CHEBI:15636"/>
        <dbReference type="ChEBI" id="CHEBI:33384"/>
        <dbReference type="ChEBI" id="CHEBI:57305"/>
        <dbReference type="ChEBI" id="CHEBI:57453"/>
        <dbReference type="EC" id="2.1.2.1"/>
    </reaction>
</comment>
<dbReference type="GO" id="GO:0005829">
    <property type="term" value="C:cytosol"/>
    <property type="evidence" value="ECO:0007669"/>
    <property type="project" value="TreeGrafter"/>
</dbReference>
<dbReference type="Proteomes" id="UP000065822">
    <property type="component" value="Chromosome"/>
</dbReference>
<dbReference type="Proteomes" id="UP000215539">
    <property type="component" value="Chromosome 1"/>
</dbReference>
<dbReference type="InterPro" id="IPR015421">
    <property type="entry name" value="PyrdxlP-dep_Trfase_major"/>
</dbReference>
<name>A0AAX2GU44_9FLAO</name>
<comment type="caution">
    <text evidence="9">Lacks conserved residue(s) required for the propagation of feature annotation.</text>
</comment>
<dbReference type="InterPro" id="IPR019798">
    <property type="entry name" value="Ser_HO-MeTrfase_PLP_BS"/>
</dbReference>
<reference evidence="13 15" key="2">
    <citation type="submission" date="2017-06" db="EMBL/GenBank/DDBJ databases">
        <authorList>
            <consortium name="Pathogen Informatics"/>
        </authorList>
    </citation>
    <scope>NUCLEOTIDE SEQUENCE [LARGE SCALE GENOMIC DNA]</scope>
    <source>
        <strain evidence="13 15">NCTC12947</strain>
    </source>
</reference>
<protein>
    <recommendedName>
        <fullName evidence="9">Serine hydroxymethyltransferase</fullName>
        <shortName evidence="9">SHMT</shortName>
        <shortName evidence="9">Serine methylase</shortName>
        <ecNumber evidence="9">2.1.2.1</ecNumber>
    </recommendedName>
</protein>
<dbReference type="FunFam" id="3.40.640.10:FF:000001">
    <property type="entry name" value="Serine hydroxymethyltransferase"/>
    <property type="match status" value="1"/>
</dbReference>
<dbReference type="NCBIfam" id="NF000586">
    <property type="entry name" value="PRK00011.1"/>
    <property type="match status" value="1"/>
</dbReference>
<feature type="binding site" evidence="9">
    <location>
        <position position="113"/>
    </location>
    <ligand>
        <name>(6S)-5,6,7,8-tetrahydrofolate</name>
        <dbReference type="ChEBI" id="CHEBI:57453"/>
    </ligand>
</feature>
<dbReference type="InterPro" id="IPR039429">
    <property type="entry name" value="SHMT-like_dom"/>
</dbReference>
<dbReference type="PIRSF" id="PIRSF000412">
    <property type="entry name" value="SHMT"/>
    <property type="match status" value="1"/>
</dbReference>
<comment type="subcellular location">
    <subcellularLocation>
        <location evidence="2 9">Cytoplasm</location>
    </subcellularLocation>
</comment>
<keyword evidence="9" id="KW-0028">Amino-acid biosynthesis</keyword>
<evidence type="ECO:0000259" key="11">
    <source>
        <dbReference type="Pfam" id="PF00464"/>
    </source>
</evidence>
<dbReference type="AlphaFoldDB" id="A0AAX2GU44"/>
<evidence type="ECO:0000256" key="5">
    <source>
        <dbReference type="ARBA" id="ARBA00022490"/>
    </source>
</evidence>
<comment type="cofactor">
    <cofactor evidence="1 9 10">
        <name>pyridoxal 5'-phosphate</name>
        <dbReference type="ChEBI" id="CHEBI:597326"/>
    </cofactor>
</comment>
<dbReference type="EC" id="2.1.2.1" evidence="9"/>
<dbReference type="HAMAP" id="MF_00051">
    <property type="entry name" value="SHMT"/>
    <property type="match status" value="1"/>
</dbReference>
<evidence type="ECO:0000313" key="15">
    <source>
        <dbReference type="Proteomes" id="UP000215539"/>
    </source>
</evidence>
<evidence type="ECO:0000313" key="13">
    <source>
        <dbReference type="EMBL" id="SNV01174.1"/>
    </source>
</evidence>
<evidence type="ECO:0000313" key="12">
    <source>
        <dbReference type="EMBL" id="AMD85476.1"/>
    </source>
</evidence>
<proteinExistence type="inferred from homology"/>
<keyword evidence="14" id="KW-1185">Reference proteome</keyword>
<feature type="binding site" evidence="9">
    <location>
        <begin position="361"/>
        <end position="363"/>
    </location>
    <ligand>
        <name>(6S)-5,6,7,8-tetrahydrofolate</name>
        <dbReference type="ChEBI" id="CHEBI:57453"/>
    </ligand>
</feature>
<feature type="domain" description="Serine hydroxymethyltransferase-like" evidence="11">
    <location>
        <begin position="2"/>
        <end position="392"/>
    </location>
</feature>
<dbReference type="EMBL" id="CP014227">
    <property type="protein sequence ID" value="AMD85476.1"/>
    <property type="molecule type" value="Genomic_DNA"/>
</dbReference>
<dbReference type="InterPro" id="IPR015424">
    <property type="entry name" value="PyrdxlP-dep_Trfase"/>
</dbReference>
<evidence type="ECO:0000313" key="14">
    <source>
        <dbReference type="Proteomes" id="UP000065822"/>
    </source>
</evidence>
<comment type="pathway">
    <text evidence="9">Amino-acid biosynthesis; glycine biosynthesis; glycine from L-serine: step 1/1.</text>
</comment>
<reference evidence="12 14" key="1">
    <citation type="submission" date="2016-02" db="EMBL/GenBank/DDBJ databases">
        <authorList>
            <person name="Holder M.E."/>
            <person name="Ajami N.J."/>
            <person name="Petrosino J.F."/>
        </authorList>
    </citation>
    <scope>NUCLEOTIDE SEQUENCE [LARGE SCALE GENOMIC DNA]</scope>
    <source>
        <strain evidence="12 14">CCUG 32990</strain>
    </source>
</reference>
<keyword evidence="8 9" id="KW-0663">Pyridoxal phosphate</keyword>
<comment type="function">
    <text evidence="9">Catalyzes the reversible interconversion of serine and glycine with tetrahydrofolate (THF) serving as the one-carbon carrier. This reaction serves as the major source of one-carbon groups required for the biosynthesis of purines, thymidylate, methionine, and other important biomolecules. Also exhibits THF-independent aldolase activity toward beta-hydroxyamino acids, producing glycine and aldehydes, via a retro-aldol mechanism.</text>
</comment>
<feature type="site" description="Plays an important role in substrate specificity" evidence="9">
    <location>
        <position position="221"/>
    </location>
</feature>
<keyword evidence="7 9" id="KW-0808">Transferase</keyword>
<dbReference type="EMBL" id="LT906449">
    <property type="protein sequence ID" value="SNV01174.1"/>
    <property type="molecule type" value="Genomic_DNA"/>
</dbReference>
<evidence type="ECO:0000256" key="9">
    <source>
        <dbReference type="HAMAP-Rule" id="MF_00051"/>
    </source>
</evidence>
<comment type="similarity">
    <text evidence="3 9">Belongs to the SHMT family.</text>
</comment>
<evidence type="ECO:0000256" key="2">
    <source>
        <dbReference type="ARBA" id="ARBA00004496"/>
    </source>
</evidence>
<dbReference type="CDD" id="cd00378">
    <property type="entry name" value="SHMT"/>
    <property type="match status" value="1"/>
</dbReference>
<dbReference type="GO" id="GO:0030170">
    <property type="term" value="F:pyridoxal phosphate binding"/>
    <property type="evidence" value="ECO:0007669"/>
    <property type="project" value="UniProtKB-UniRule"/>
</dbReference>
<dbReference type="SUPFAM" id="SSF53383">
    <property type="entry name" value="PLP-dependent transferases"/>
    <property type="match status" value="1"/>
</dbReference>
<dbReference type="InterPro" id="IPR001085">
    <property type="entry name" value="Ser_HO-MeTrfase"/>
</dbReference>
<comment type="subunit">
    <text evidence="4 9">Homodimer.</text>
</comment>
<dbReference type="Gene3D" id="3.90.1150.10">
    <property type="entry name" value="Aspartate Aminotransferase, domain 1"/>
    <property type="match status" value="1"/>
</dbReference>
<dbReference type="GO" id="GO:0004372">
    <property type="term" value="F:glycine hydroxymethyltransferase activity"/>
    <property type="evidence" value="ECO:0007669"/>
    <property type="project" value="UniProtKB-UniRule"/>
</dbReference>
<dbReference type="KEGG" id="chg:AXF12_08100"/>
<evidence type="ECO:0000256" key="7">
    <source>
        <dbReference type="ARBA" id="ARBA00022679"/>
    </source>
</evidence>
<gene>
    <name evidence="9 13" type="primary">glyA</name>
    <name evidence="12" type="ORF">AXF12_08100</name>
    <name evidence="13" type="ORF">SAMEA44541418_00065</name>
</gene>
<dbReference type="GO" id="GO:0019264">
    <property type="term" value="P:glycine biosynthetic process from serine"/>
    <property type="evidence" value="ECO:0007669"/>
    <property type="project" value="UniProtKB-UniRule"/>
</dbReference>
<evidence type="ECO:0000256" key="10">
    <source>
        <dbReference type="PIRSR" id="PIRSR000412-50"/>
    </source>
</evidence>
<evidence type="ECO:0000256" key="8">
    <source>
        <dbReference type="ARBA" id="ARBA00022898"/>
    </source>
</evidence>
<evidence type="ECO:0000256" key="4">
    <source>
        <dbReference type="ARBA" id="ARBA00011738"/>
    </source>
</evidence>
<accession>A0AAX2GU44</accession>
<evidence type="ECO:0000256" key="1">
    <source>
        <dbReference type="ARBA" id="ARBA00001933"/>
    </source>
</evidence>
<dbReference type="GO" id="GO:0035999">
    <property type="term" value="P:tetrahydrofolate interconversion"/>
    <property type="evidence" value="ECO:0007669"/>
    <property type="project" value="UniProtKB-UniRule"/>
</dbReference>